<organism evidence="7 8">
    <name type="scientific">Aspergillus brasiliensis</name>
    <dbReference type="NCBI Taxonomy" id="319629"/>
    <lineage>
        <taxon>Eukaryota</taxon>
        <taxon>Fungi</taxon>
        <taxon>Dikarya</taxon>
        <taxon>Ascomycota</taxon>
        <taxon>Pezizomycotina</taxon>
        <taxon>Eurotiomycetes</taxon>
        <taxon>Eurotiomycetidae</taxon>
        <taxon>Eurotiales</taxon>
        <taxon>Aspergillaceae</taxon>
        <taxon>Aspergillus</taxon>
        <taxon>Aspergillus subgen. Circumdati</taxon>
    </lineage>
</organism>
<sequence length="222" mass="24711">MEIDKRSIASRGKVASLIAYVQSLESLLGAHRVELPASRPDHILPPVSSVSPTVSPSLGDGEQMETALEEVTDQEAYARNAAVSISSHKDSPDTQDRISVSAESFDVGSLHDRMGSLQIAEDGQLRLFGPTSNLHISHVGPFPLLNTNIRSVHWNEDAIYKAAGVDIHVDEVLEEHLTKLYFTWENPNTPLVDEVAYREGKYRYRKLRETTNRYSEVLNNAM</sequence>
<keyword evidence="5" id="KW-0804">Transcription</keyword>
<dbReference type="PANTHER" id="PTHR31313">
    <property type="entry name" value="TY1 ENHANCER ACTIVATOR"/>
    <property type="match status" value="1"/>
</dbReference>
<evidence type="ECO:0000256" key="3">
    <source>
        <dbReference type="ARBA" id="ARBA00023015"/>
    </source>
</evidence>
<gene>
    <name evidence="7" type="ORF">AbraCBS73388_006206</name>
</gene>
<dbReference type="GO" id="GO:0046872">
    <property type="term" value="F:metal ion binding"/>
    <property type="evidence" value="ECO:0007669"/>
    <property type="project" value="UniProtKB-KW"/>
</dbReference>
<keyword evidence="4" id="KW-0238">DNA-binding</keyword>
<name>A0A9W5Z1X8_9EURO</name>
<dbReference type="Proteomes" id="UP001143548">
    <property type="component" value="Unassembled WGS sequence"/>
</dbReference>
<protein>
    <submittedName>
        <fullName evidence="7">Uncharacterized protein</fullName>
    </submittedName>
</protein>
<keyword evidence="2" id="KW-0862">Zinc</keyword>
<comment type="caution">
    <text evidence="7">The sequence shown here is derived from an EMBL/GenBank/DDBJ whole genome shotgun (WGS) entry which is preliminary data.</text>
</comment>
<dbReference type="EMBL" id="BROQ01000305">
    <property type="protein sequence ID" value="GKZ27869.1"/>
    <property type="molecule type" value="Genomic_DNA"/>
</dbReference>
<evidence type="ECO:0000256" key="4">
    <source>
        <dbReference type="ARBA" id="ARBA00023125"/>
    </source>
</evidence>
<reference evidence="7" key="1">
    <citation type="submission" date="2022-07" db="EMBL/GenBank/DDBJ databases">
        <title>Taxonomy of Aspergillus series Nigri: significant species reduction supported by multi-species coalescent approaches.</title>
        <authorList>
            <person name="Bian C."/>
            <person name="Kusuya Y."/>
            <person name="Sklenar F."/>
            <person name="D'hooge E."/>
            <person name="Yaguchi T."/>
            <person name="Takahashi H."/>
            <person name="Hubka V."/>
        </authorList>
    </citation>
    <scope>NUCLEOTIDE SEQUENCE</scope>
    <source>
        <strain evidence="7">CBS 733.88</strain>
    </source>
</reference>
<dbReference type="InterPro" id="IPR051615">
    <property type="entry name" value="Transcr_Regulatory_Elem"/>
</dbReference>
<evidence type="ECO:0000313" key="8">
    <source>
        <dbReference type="Proteomes" id="UP001143548"/>
    </source>
</evidence>
<evidence type="ECO:0000313" key="7">
    <source>
        <dbReference type="EMBL" id="GKZ27869.1"/>
    </source>
</evidence>
<evidence type="ECO:0000256" key="1">
    <source>
        <dbReference type="ARBA" id="ARBA00022723"/>
    </source>
</evidence>
<dbReference type="AlphaFoldDB" id="A0A9W5Z1X8"/>
<accession>A0A9W5Z1X8</accession>
<evidence type="ECO:0000256" key="5">
    <source>
        <dbReference type="ARBA" id="ARBA00023163"/>
    </source>
</evidence>
<evidence type="ECO:0000256" key="2">
    <source>
        <dbReference type="ARBA" id="ARBA00022833"/>
    </source>
</evidence>
<dbReference type="PANTHER" id="PTHR31313:SF77">
    <property type="entry name" value="ZN(II)2CYS6 TRANSCRIPTION FACTOR (EUROFUNG)"/>
    <property type="match status" value="1"/>
</dbReference>
<keyword evidence="6" id="KW-0539">Nucleus</keyword>
<keyword evidence="1" id="KW-0479">Metal-binding</keyword>
<keyword evidence="3" id="KW-0805">Transcription regulation</keyword>
<evidence type="ECO:0000256" key="6">
    <source>
        <dbReference type="ARBA" id="ARBA00023242"/>
    </source>
</evidence>
<dbReference type="GO" id="GO:0003677">
    <property type="term" value="F:DNA binding"/>
    <property type="evidence" value="ECO:0007669"/>
    <property type="project" value="UniProtKB-KW"/>
</dbReference>
<proteinExistence type="predicted"/>